<dbReference type="Pfam" id="PF04909">
    <property type="entry name" value="Amidohydro_2"/>
    <property type="match status" value="1"/>
</dbReference>
<evidence type="ECO:0000256" key="2">
    <source>
        <dbReference type="ARBA" id="ARBA00023239"/>
    </source>
</evidence>
<protein>
    <submittedName>
        <fullName evidence="7">2-amino-3-carboxymuconate-6-semialdehyde decarboxylase</fullName>
    </submittedName>
</protein>
<dbReference type="Gene3D" id="2.30.40.10">
    <property type="entry name" value="Urease, subunit C, domain 1"/>
    <property type="match status" value="1"/>
</dbReference>
<dbReference type="Gene3D" id="3.20.20.140">
    <property type="entry name" value="Metal-dependent hydrolases"/>
    <property type="match status" value="2"/>
</dbReference>
<name>A0AAE0DAL5_COLKA</name>
<sequence>MSRGLTAAASGAILLRGGTLLYHGDHDHVEPLRDTDILVRNNRIAKIGKSIAAPVDAELVDCRGKIITPGFVDTHHHLWQTQLTGCHADQSVFDYIPTGFWQSYVYTPKDMFWGQLGGALEAIDSGTTFVLDHAHGNQSNDHARQALSATLASGIRSIFAYSHAPYFTKWDAKSCELSRDIMPETSMAHIFELAQQQPFGNGRVHIGFGFDYWFLPKEAVVGIFSQLRGAGIKLFTSHYAKNPTFGTLSLFLFSHSPAEISGFAGAVTEIRLRRIHYSTVAHRLARPRLDEHEKAKLAETQVPVSSTPDTEAQMGFGWPLAFTPGINYTLGVDCHTNNTSSILSLARTALQLARQKNTVKEMKGGEGAPQRMDLRPTGSTEDAFNAATIRGARAVLLGSEIGSIKEGKLADLVIFDAVGSVGMSCVSESDPLTAVVRHSDNRDIEAVMIDGIWRKRDGKLCPVAIEETGASLAWPAIREKLLASRRDIQERQKNLNFSKFSLDTSQNQESNTNMANPIPPLITLEEHFVSQDNFSALSELYAEQLKHLPEVANQLLDVSQLRLTSMDNNGISFQVISHAPGLGPKPARYSSSANDELARAVKAHPDLFAPFAVLPMAEPQAAAAELRRCVGMGFVGALVDAHVDGVHYDDRRFWPVFEAAADLDVPIYLHPTYPSPGQSSSYHDQYGQGAARSLGSSGFGWHQETGLAVLKLFAAGLFDELPSLKIIIGHFGEMLPFMIERIAKLSVRWGNRSRPWRQVWRENIWITTSGVWELAPMACILRNTSLSHILYSVDYPFEKNETGLCWMRELQESGLVTPDQLEMIAHRNAEQLLKLRIPTRFDVTVLVRRQSIPSAYPPGVRICEIDYDSLDSLRGALRGIDAVISTVGKRNGLESQFRLIDAAVMEGVNRFIPSEFGADLQHKEVRTFPTYQTKIEVEEYLEKKARETNLTYTFIYCSALFDEGLDLGAFADFKARKVNFFDGGATTFNATRSITVAHAVVAALNKLEATKNKAVRIRDVSMTPKELLKVIQGLDRNGDWTSVAIDTGKLVQGAQAELASGKFSPKAFAAFAMRATFAPGLAGQYGDDNDLLGIKDIAKEDLENALRSRLLV</sequence>
<comment type="caution">
    <text evidence="7">The sequence shown here is derived from an EMBL/GenBank/DDBJ whole genome shotgun (WGS) entry which is preliminary data.</text>
</comment>
<accession>A0AAE0DAL5</accession>
<reference evidence="7" key="1">
    <citation type="submission" date="2023-02" db="EMBL/GenBank/DDBJ databases">
        <title>Colletotrichum kahawae CIFC_Que2 genome sequencing and assembly.</title>
        <authorList>
            <person name="Baroncelli R."/>
        </authorList>
    </citation>
    <scope>NUCLEOTIDE SEQUENCE</scope>
    <source>
        <strain evidence="7">CIFC_Que2</strain>
    </source>
</reference>
<dbReference type="Pfam" id="PF05368">
    <property type="entry name" value="NmrA"/>
    <property type="match status" value="1"/>
</dbReference>
<dbReference type="GO" id="GO:0016831">
    <property type="term" value="F:carboxy-lyase activity"/>
    <property type="evidence" value="ECO:0007669"/>
    <property type="project" value="UniProtKB-KW"/>
</dbReference>
<proteinExistence type="inferred from homology"/>
<dbReference type="SUPFAM" id="SSF51735">
    <property type="entry name" value="NAD(P)-binding Rossmann-fold domains"/>
    <property type="match status" value="1"/>
</dbReference>
<dbReference type="SUPFAM" id="SSF51556">
    <property type="entry name" value="Metallo-dependent hydrolases"/>
    <property type="match status" value="2"/>
</dbReference>
<evidence type="ECO:0000313" key="8">
    <source>
        <dbReference type="Proteomes" id="UP001281614"/>
    </source>
</evidence>
<dbReference type="SUPFAM" id="SSF51338">
    <property type="entry name" value="Composite domain of metallo-dependent hydrolases"/>
    <property type="match status" value="1"/>
</dbReference>
<dbReference type="Gene3D" id="3.90.25.10">
    <property type="entry name" value="UDP-galactose 4-epimerase, domain 1"/>
    <property type="match status" value="1"/>
</dbReference>
<keyword evidence="2 3" id="KW-0456">Lyase</keyword>
<gene>
    <name evidence="7" type="ORF">CKAH01_13844</name>
</gene>
<dbReference type="AlphaFoldDB" id="A0AAE0DAL5"/>
<dbReference type="GO" id="GO:0016810">
    <property type="term" value="F:hydrolase activity, acting on carbon-nitrogen (but not peptide) bonds"/>
    <property type="evidence" value="ECO:0007669"/>
    <property type="project" value="InterPro"/>
</dbReference>
<dbReference type="EMBL" id="VYYT01000064">
    <property type="protein sequence ID" value="KAK2772760.1"/>
    <property type="molecule type" value="Genomic_DNA"/>
</dbReference>
<dbReference type="PANTHER" id="PTHR21240:SF30">
    <property type="entry name" value="AMIDOHYDROLASE-RELATED DOMAIN-CONTAINING PROTEIN-RELATED"/>
    <property type="match status" value="1"/>
</dbReference>
<dbReference type="GO" id="GO:0005829">
    <property type="term" value="C:cytosol"/>
    <property type="evidence" value="ECO:0007669"/>
    <property type="project" value="TreeGrafter"/>
</dbReference>
<feature type="domain" description="Amidohydrolase-related" evidence="4">
    <location>
        <begin position="325"/>
        <end position="451"/>
    </location>
</feature>
<dbReference type="Proteomes" id="UP001281614">
    <property type="component" value="Unassembled WGS sequence"/>
</dbReference>
<feature type="domain" description="NmrA-like" evidence="6">
    <location>
        <begin position="839"/>
        <end position="962"/>
    </location>
</feature>
<dbReference type="PANTHER" id="PTHR21240">
    <property type="entry name" value="2-AMINO-3-CARBOXYLMUCONATE-6-SEMIALDEHYDE DECARBOXYLASE"/>
    <property type="match status" value="1"/>
</dbReference>
<feature type="domain" description="Amidohydrolase-related" evidence="4">
    <location>
        <begin position="66"/>
        <end position="160"/>
    </location>
</feature>
<evidence type="ECO:0000313" key="7">
    <source>
        <dbReference type="EMBL" id="KAK2772760.1"/>
    </source>
</evidence>
<evidence type="ECO:0000256" key="3">
    <source>
        <dbReference type="RuleBase" id="RU366045"/>
    </source>
</evidence>
<dbReference type="InterPro" id="IPR032466">
    <property type="entry name" value="Metal_Hydrolase"/>
</dbReference>
<evidence type="ECO:0000259" key="6">
    <source>
        <dbReference type="Pfam" id="PF05368"/>
    </source>
</evidence>
<dbReference type="InterPro" id="IPR008030">
    <property type="entry name" value="NmrA-like"/>
</dbReference>
<organism evidence="7 8">
    <name type="scientific">Colletotrichum kahawae</name>
    <name type="common">Coffee berry disease fungus</name>
    <dbReference type="NCBI Taxonomy" id="34407"/>
    <lineage>
        <taxon>Eukaryota</taxon>
        <taxon>Fungi</taxon>
        <taxon>Dikarya</taxon>
        <taxon>Ascomycota</taxon>
        <taxon>Pezizomycotina</taxon>
        <taxon>Sordariomycetes</taxon>
        <taxon>Hypocreomycetidae</taxon>
        <taxon>Glomerellales</taxon>
        <taxon>Glomerellaceae</taxon>
        <taxon>Colletotrichum</taxon>
        <taxon>Colletotrichum gloeosporioides species complex</taxon>
    </lineage>
</organism>
<evidence type="ECO:0000259" key="4">
    <source>
        <dbReference type="Pfam" id="PF01979"/>
    </source>
</evidence>
<dbReference type="InterPro" id="IPR011059">
    <property type="entry name" value="Metal-dep_hydrolase_composite"/>
</dbReference>
<comment type="similarity">
    <text evidence="3">Belongs to the metallo-dependent hydrolases superfamily.</text>
</comment>
<dbReference type="InterPro" id="IPR006680">
    <property type="entry name" value="Amidohydro-rel"/>
</dbReference>
<dbReference type="GO" id="GO:0019748">
    <property type="term" value="P:secondary metabolic process"/>
    <property type="evidence" value="ECO:0007669"/>
    <property type="project" value="TreeGrafter"/>
</dbReference>
<keyword evidence="8" id="KW-1185">Reference proteome</keyword>
<evidence type="ECO:0000256" key="1">
    <source>
        <dbReference type="ARBA" id="ARBA00022793"/>
    </source>
</evidence>
<dbReference type="Pfam" id="PF01979">
    <property type="entry name" value="Amidohydro_1"/>
    <property type="match status" value="2"/>
</dbReference>
<dbReference type="InterPro" id="IPR036291">
    <property type="entry name" value="NAD(P)-bd_dom_sf"/>
</dbReference>
<dbReference type="InterPro" id="IPR032465">
    <property type="entry name" value="ACMSD"/>
</dbReference>
<dbReference type="Gene3D" id="3.40.50.720">
    <property type="entry name" value="NAD(P)-binding Rossmann-like Domain"/>
    <property type="match status" value="1"/>
</dbReference>
<feature type="domain" description="Amidohydrolase-related" evidence="5">
    <location>
        <begin position="593"/>
        <end position="835"/>
    </location>
</feature>
<evidence type="ECO:0000259" key="5">
    <source>
        <dbReference type="Pfam" id="PF04909"/>
    </source>
</evidence>
<keyword evidence="1 3" id="KW-0210">Decarboxylase</keyword>